<gene>
    <name evidence="1" type="ORF">A2Z67_05175</name>
</gene>
<comment type="caution">
    <text evidence="1">The sequence shown here is derived from an EMBL/GenBank/DDBJ whole genome shotgun (WGS) entry which is preliminary data.</text>
</comment>
<dbReference type="Proteomes" id="UP000176939">
    <property type="component" value="Unassembled WGS sequence"/>
</dbReference>
<proteinExistence type="predicted"/>
<sequence>MFNKKKRIQDLEEKIARIGIDISTLKKDLLWGDVSYVLPSESRPSTRELLYMILDYLGLKYQFSNDLPSIKSGWKLVKSPNIPINNLRKASVKSK</sequence>
<reference evidence="1 2" key="1">
    <citation type="journal article" date="2016" name="Nat. Commun.">
        <title>Thousands of microbial genomes shed light on interconnected biogeochemical processes in an aquifer system.</title>
        <authorList>
            <person name="Anantharaman K."/>
            <person name="Brown C.T."/>
            <person name="Hug L.A."/>
            <person name="Sharon I."/>
            <person name="Castelle C.J."/>
            <person name="Probst A.J."/>
            <person name="Thomas B.C."/>
            <person name="Singh A."/>
            <person name="Wilkins M.J."/>
            <person name="Karaoz U."/>
            <person name="Brodie E.L."/>
            <person name="Williams K.H."/>
            <person name="Hubbard S.S."/>
            <person name="Banfield J.F."/>
        </authorList>
    </citation>
    <scope>NUCLEOTIDE SEQUENCE [LARGE SCALE GENOMIC DNA]</scope>
</reference>
<protein>
    <submittedName>
        <fullName evidence="1">Uncharacterized protein</fullName>
    </submittedName>
</protein>
<dbReference type="EMBL" id="MGFQ01000024">
    <property type="protein sequence ID" value="OGM09304.1"/>
    <property type="molecule type" value="Genomic_DNA"/>
</dbReference>
<name>A0A1F7X2I4_9BACT</name>
<accession>A0A1F7X2I4</accession>
<organism evidence="1 2">
    <name type="scientific">Candidatus Woesebacteria bacterium RBG_13_36_22</name>
    <dbReference type="NCBI Taxonomy" id="1802478"/>
    <lineage>
        <taxon>Bacteria</taxon>
        <taxon>Candidatus Woeseibacteriota</taxon>
    </lineage>
</organism>
<evidence type="ECO:0000313" key="2">
    <source>
        <dbReference type="Proteomes" id="UP000176939"/>
    </source>
</evidence>
<dbReference type="AlphaFoldDB" id="A0A1F7X2I4"/>
<evidence type="ECO:0000313" key="1">
    <source>
        <dbReference type="EMBL" id="OGM09304.1"/>
    </source>
</evidence>